<evidence type="ECO:0000256" key="1">
    <source>
        <dbReference type="SAM" id="MobiDB-lite"/>
    </source>
</evidence>
<dbReference type="AlphaFoldDB" id="A0A150QJF9"/>
<comment type="caution">
    <text evidence="2">The sequence shown here is derived from an EMBL/GenBank/DDBJ whole genome shotgun (WGS) entry which is preliminary data.</text>
</comment>
<evidence type="ECO:0000313" key="2">
    <source>
        <dbReference type="EMBL" id="KYF68145.1"/>
    </source>
</evidence>
<feature type="compositionally biased region" description="Basic and acidic residues" evidence="1">
    <location>
        <begin position="286"/>
        <end position="298"/>
    </location>
</feature>
<feature type="compositionally biased region" description="Low complexity" evidence="1">
    <location>
        <begin position="206"/>
        <end position="215"/>
    </location>
</feature>
<evidence type="ECO:0000313" key="3">
    <source>
        <dbReference type="Proteomes" id="UP000075260"/>
    </source>
</evidence>
<feature type="region of interest" description="Disordered" evidence="1">
    <location>
        <begin position="286"/>
        <end position="364"/>
    </location>
</feature>
<protein>
    <submittedName>
        <fullName evidence="2">Uncharacterized protein</fullName>
    </submittedName>
</protein>
<dbReference type="Proteomes" id="UP000075260">
    <property type="component" value="Unassembled WGS sequence"/>
</dbReference>
<dbReference type="EMBL" id="JEMA01000591">
    <property type="protein sequence ID" value="KYF68145.1"/>
    <property type="molecule type" value="Genomic_DNA"/>
</dbReference>
<feature type="compositionally biased region" description="Basic and acidic residues" evidence="1">
    <location>
        <begin position="313"/>
        <end position="331"/>
    </location>
</feature>
<gene>
    <name evidence="2" type="ORF">BE15_38200</name>
</gene>
<name>A0A150QJF9_SORCE</name>
<sequence>MLAHDPQPGRAGQPRAVERHLIGRAGLEHGHVDLGRRERLVRQLGGDEAAVVREEGDGRRGRLRRRRPAPDVREHLAEAARRRVVIVGRRPPRRRVLVEQVDVERERAQRREHGVRVERHAALDVREQRGELARLQPHALHRPERLAAAQRVERPRVERALQAGEIAAERREGAREVRGCVEAQERRRRGLVEAERAALQDEAAEGDAAAGAQRGALGGELDDVERPRDLPRRGQLHRRIARAAVVVGVEHVGEDLHLAPPGLLEVERRAHPGVAWHVDERALRQHRGERGDPEDAVRRIVAVPRQPGHAVGRRAEPRAQRRLGGERRLEAGEVLGQEDLPDPPGRTSQGGRRHAAPGGRFSRP</sequence>
<organism evidence="2 3">
    <name type="scientific">Sorangium cellulosum</name>
    <name type="common">Polyangium cellulosum</name>
    <dbReference type="NCBI Taxonomy" id="56"/>
    <lineage>
        <taxon>Bacteria</taxon>
        <taxon>Pseudomonadati</taxon>
        <taxon>Myxococcota</taxon>
        <taxon>Polyangia</taxon>
        <taxon>Polyangiales</taxon>
        <taxon>Polyangiaceae</taxon>
        <taxon>Sorangium</taxon>
    </lineage>
</organism>
<proteinExistence type="predicted"/>
<accession>A0A150QJF9</accession>
<feature type="region of interest" description="Disordered" evidence="1">
    <location>
        <begin position="202"/>
        <end position="232"/>
    </location>
</feature>
<reference evidence="2 3" key="1">
    <citation type="submission" date="2014-02" db="EMBL/GenBank/DDBJ databases">
        <title>The small core and large imbalanced accessory genome model reveals a collaborative survival strategy of Sorangium cellulosum strains in nature.</title>
        <authorList>
            <person name="Han K."/>
            <person name="Peng R."/>
            <person name="Blom J."/>
            <person name="Li Y.-Z."/>
        </authorList>
    </citation>
    <scope>NUCLEOTIDE SEQUENCE [LARGE SCALE GENOMIC DNA]</scope>
    <source>
        <strain evidence="2 3">So0008-312</strain>
    </source>
</reference>